<accession>A0A3D9V4W8</accession>
<reference evidence="1 2" key="1">
    <citation type="submission" date="2018-08" db="EMBL/GenBank/DDBJ databases">
        <title>Sequencing the genomes of 1000 actinobacteria strains.</title>
        <authorList>
            <person name="Klenk H.-P."/>
        </authorList>
    </citation>
    <scope>NUCLEOTIDE SEQUENCE [LARGE SCALE GENOMIC DNA]</scope>
    <source>
        <strain evidence="1 2">DSM 22891</strain>
    </source>
</reference>
<evidence type="ECO:0000313" key="2">
    <source>
        <dbReference type="Proteomes" id="UP000256485"/>
    </source>
</evidence>
<dbReference type="InterPro" id="IPR012334">
    <property type="entry name" value="Pectin_lyas_fold"/>
</dbReference>
<dbReference type="OrthoDB" id="3813550at2"/>
<dbReference type="SUPFAM" id="SSF51126">
    <property type="entry name" value="Pectin lyase-like"/>
    <property type="match status" value="1"/>
</dbReference>
<dbReference type="Proteomes" id="UP000256485">
    <property type="component" value="Unassembled WGS sequence"/>
</dbReference>
<name>A0A3D9V4W8_THECX</name>
<dbReference type="RefSeq" id="WP_115850178.1">
    <property type="nucleotide sequence ID" value="NZ_QTUC01000001.1"/>
</dbReference>
<dbReference type="AlphaFoldDB" id="A0A3D9V4W8"/>
<dbReference type="Gene3D" id="2.160.20.10">
    <property type="entry name" value="Single-stranded right-handed beta-helix, Pectin lyase-like"/>
    <property type="match status" value="1"/>
</dbReference>
<evidence type="ECO:0000313" key="1">
    <source>
        <dbReference type="EMBL" id="REF36557.1"/>
    </source>
</evidence>
<gene>
    <name evidence="1" type="ORF">DFJ64_1970</name>
</gene>
<evidence type="ECO:0008006" key="3">
    <source>
        <dbReference type="Google" id="ProtNLM"/>
    </source>
</evidence>
<proteinExistence type="predicted"/>
<dbReference type="InterPro" id="IPR011050">
    <property type="entry name" value="Pectin_lyase_fold/virulence"/>
</dbReference>
<comment type="caution">
    <text evidence="1">The sequence shown here is derived from an EMBL/GenBank/DDBJ whole genome shotgun (WGS) entry which is preliminary data.</text>
</comment>
<sequence length="282" mass="30892">MSAPTRGTPLTEVIRRATPTLALVAAAVLAVSVVADIAMPPARANLPSTLYVDRRIGADHHDGRTPETPLATLEEAVRRAEPGTTILITGYGHRLVYPGTGTKCLTVRGTPDRPVVIRRNVYTNTLNPTVFTTNRRVPGPWRLVEEESDGRQTWSTPWPNHIRLFGDPDLGLVRVGGIAMTGYPRRPPDTAEEASWWEHGTLFIRTRRANPNNYPVFVKDGDGICLSGRSRHVRIKDIKVAGAVHAVRAEPGAVDIRVQHVVRENVLDADRLPGAGEGEGRR</sequence>
<dbReference type="EMBL" id="QTUC01000001">
    <property type="protein sequence ID" value="REF36557.1"/>
    <property type="molecule type" value="Genomic_DNA"/>
</dbReference>
<protein>
    <recommendedName>
        <fullName evidence="3">DUF1565 domain-containing protein</fullName>
    </recommendedName>
</protein>
<organism evidence="1 2">
    <name type="scientific">Thermasporomyces composti</name>
    <dbReference type="NCBI Taxonomy" id="696763"/>
    <lineage>
        <taxon>Bacteria</taxon>
        <taxon>Bacillati</taxon>
        <taxon>Actinomycetota</taxon>
        <taxon>Actinomycetes</taxon>
        <taxon>Propionibacteriales</taxon>
        <taxon>Nocardioidaceae</taxon>
        <taxon>Thermasporomyces</taxon>
    </lineage>
</organism>
<keyword evidence="2" id="KW-1185">Reference proteome</keyword>